<dbReference type="Pfam" id="PF02626">
    <property type="entry name" value="CT_A_B"/>
    <property type="match status" value="1"/>
</dbReference>
<dbReference type="AlphaFoldDB" id="A0AAN0K5X5"/>
<evidence type="ECO:0000256" key="2">
    <source>
        <dbReference type="ARBA" id="ARBA00022801"/>
    </source>
</evidence>
<accession>A0AAN0K5X5</accession>
<evidence type="ECO:0000313" key="5">
    <source>
        <dbReference type="EMBL" id="BEH01120.1"/>
    </source>
</evidence>
<evidence type="ECO:0000313" key="6">
    <source>
        <dbReference type="Proteomes" id="UP001431656"/>
    </source>
</evidence>
<dbReference type="EMBL" id="AP028056">
    <property type="protein sequence ID" value="BEH01120.1"/>
    <property type="molecule type" value="Genomic_DNA"/>
</dbReference>
<keyword evidence="6" id="KW-1185">Reference proteome</keyword>
<dbReference type="GO" id="GO:0005524">
    <property type="term" value="F:ATP binding"/>
    <property type="evidence" value="ECO:0007669"/>
    <property type="project" value="UniProtKB-KW"/>
</dbReference>
<dbReference type="InterPro" id="IPR052708">
    <property type="entry name" value="PxpC"/>
</dbReference>
<dbReference type="SUPFAM" id="SSF50891">
    <property type="entry name" value="Cyclophilin-like"/>
    <property type="match status" value="1"/>
</dbReference>
<dbReference type="InterPro" id="IPR003778">
    <property type="entry name" value="CT_A_B"/>
</dbReference>
<dbReference type="KEGG" id="broo:brsh051_04010"/>
<dbReference type="PANTHER" id="PTHR43309">
    <property type="entry name" value="5-OXOPROLINASE SUBUNIT C"/>
    <property type="match status" value="1"/>
</dbReference>
<organism evidence="5 6">
    <name type="scientific">Brooklawnia propionicigenes</name>
    <dbReference type="NCBI Taxonomy" id="3041175"/>
    <lineage>
        <taxon>Bacteria</taxon>
        <taxon>Bacillati</taxon>
        <taxon>Actinomycetota</taxon>
        <taxon>Actinomycetes</taxon>
        <taxon>Propionibacteriales</taxon>
        <taxon>Propionibacteriaceae</taxon>
        <taxon>Brooklawnia</taxon>
    </lineage>
</organism>
<protein>
    <recommendedName>
        <fullName evidence="4">Carboxyltransferase domain-containing protein</fullName>
    </recommendedName>
</protein>
<reference evidence="5" key="1">
    <citation type="journal article" date="2024" name="Int. J. Syst. Evol. Microbiol.">
        <title>Brooklawnia propionicigenes sp. nov., a facultatively anaerobic, propionate-producing bacterium isolated from a methanogenic reactor treating waste from cattle farms.</title>
        <authorList>
            <person name="Akita Y."/>
            <person name="Ueki A."/>
            <person name="Tonouchi A."/>
            <person name="Sugawara Y."/>
            <person name="Honma S."/>
            <person name="Kaku N."/>
            <person name="Ueki K."/>
        </authorList>
    </citation>
    <scope>NUCLEOTIDE SEQUENCE</scope>
    <source>
        <strain evidence="5">SH051</strain>
    </source>
</reference>
<proteinExistence type="predicted"/>
<dbReference type="Gene3D" id="2.40.100.10">
    <property type="entry name" value="Cyclophilin-like"/>
    <property type="match status" value="1"/>
</dbReference>
<dbReference type="InterPro" id="IPR029000">
    <property type="entry name" value="Cyclophilin-like_dom_sf"/>
</dbReference>
<name>A0AAN0K5X5_9ACTN</name>
<dbReference type="GO" id="GO:0016787">
    <property type="term" value="F:hydrolase activity"/>
    <property type="evidence" value="ECO:0007669"/>
    <property type="project" value="UniProtKB-KW"/>
</dbReference>
<keyword evidence="3" id="KW-0067">ATP-binding</keyword>
<dbReference type="SMART" id="SM00797">
    <property type="entry name" value="AHS2"/>
    <property type="match status" value="1"/>
</dbReference>
<keyword evidence="2" id="KW-0378">Hydrolase</keyword>
<evidence type="ECO:0000256" key="1">
    <source>
        <dbReference type="ARBA" id="ARBA00022741"/>
    </source>
</evidence>
<keyword evidence="1" id="KW-0547">Nucleotide-binding</keyword>
<dbReference type="RefSeq" id="WP_286267084.1">
    <property type="nucleotide sequence ID" value="NZ_AP028056.1"/>
</dbReference>
<gene>
    <name evidence="5" type="ORF">brsh051_04010</name>
</gene>
<evidence type="ECO:0000259" key="4">
    <source>
        <dbReference type="SMART" id="SM00797"/>
    </source>
</evidence>
<dbReference type="PANTHER" id="PTHR43309:SF3">
    <property type="entry name" value="5-OXOPROLINASE SUBUNIT C"/>
    <property type="match status" value="1"/>
</dbReference>
<dbReference type="Proteomes" id="UP001431656">
    <property type="component" value="Chromosome"/>
</dbReference>
<feature type="domain" description="Carboxyltransferase" evidence="4">
    <location>
        <begin position="1"/>
        <end position="171"/>
    </location>
</feature>
<sequence length="207" mass="22305">MLGFGLRLNDGDEIDLVRQVRSVANPCLGVPFFRIPVQISRLPGQVVIDVVDGPDISEFGDTADRIFEAPYVVGVQSNHVGLRLGGPMPVRQTTAEVLSRGVPVGAVEAPAGDQLLVLHRGRGVTAGYPVLSVVTEPGLDLMAQLRPGDQMSFRRVSLARATQNARQRRAQIDRLQNTVGQAFEALGLFDNASGDPRWSATPTSNNR</sequence>
<evidence type="ECO:0000256" key="3">
    <source>
        <dbReference type="ARBA" id="ARBA00022840"/>
    </source>
</evidence>